<dbReference type="HOGENOM" id="CLU_3256065_0_0_10"/>
<dbReference type="EMBL" id="ACVA01000072">
    <property type="protein sequence ID" value="EEX17319.1"/>
    <property type="molecule type" value="Genomic_DNA"/>
</dbReference>
<keyword evidence="2" id="KW-1185">Reference proteome</keyword>
<name>C9MTC4_9BACT</name>
<reference evidence="1 2" key="1">
    <citation type="submission" date="2009-09" db="EMBL/GenBank/DDBJ databases">
        <authorList>
            <person name="Weinstock G."/>
            <person name="Sodergren E."/>
            <person name="Clifton S."/>
            <person name="Fulton L."/>
            <person name="Fulton B."/>
            <person name="Courtney L."/>
            <person name="Fronick C."/>
            <person name="Harrison M."/>
            <person name="Strong C."/>
            <person name="Farmer C."/>
            <person name="Delahaunty K."/>
            <person name="Markovic C."/>
            <person name="Hall O."/>
            <person name="Minx P."/>
            <person name="Tomlinson C."/>
            <person name="Mitreva M."/>
            <person name="Nelson J."/>
            <person name="Hou S."/>
            <person name="Wollam A."/>
            <person name="Pepin K.H."/>
            <person name="Johnson M."/>
            <person name="Bhonagiri V."/>
            <person name="Nash W.E."/>
            <person name="Warren W."/>
            <person name="Chinwalla A."/>
            <person name="Mardis E.R."/>
            <person name="Wilson R.K."/>
        </authorList>
    </citation>
    <scope>NUCLEOTIDE SEQUENCE [LARGE SCALE GENOMIC DNA]</scope>
    <source>
        <strain evidence="1 2">F0319</strain>
    </source>
</reference>
<dbReference type="Proteomes" id="UP000003327">
    <property type="component" value="Unassembled WGS sequence"/>
</dbReference>
<dbReference type="AlphaFoldDB" id="C9MTC4"/>
<evidence type="ECO:0000313" key="2">
    <source>
        <dbReference type="Proteomes" id="UP000003327"/>
    </source>
</evidence>
<sequence length="42" mass="4698">MFSKPRAIVGTDALVCPLTSLYQLTWIYEFGGQTRASVPTFM</sequence>
<evidence type="ECO:0000313" key="1">
    <source>
        <dbReference type="EMBL" id="EEX17319.1"/>
    </source>
</evidence>
<dbReference type="STRING" id="649761.HMPREF0973_02897"/>
<comment type="caution">
    <text evidence="1">The sequence shown here is derived from an EMBL/GenBank/DDBJ whole genome shotgun (WGS) entry which is preliminary data.</text>
</comment>
<accession>C9MTC4</accession>
<proteinExistence type="predicted"/>
<protein>
    <submittedName>
        <fullName evidence="1">Uncharacterized protein</fullName>
    </submittedName>
</protein>
<gene>
    <name evidence="1" type="ORF">HMPREF0973_02897</name>
</gene>
<organism evidence="1 2">
    <name type="scientific">Prevotella veroralis F0319</name>
    <dbReference type="NCBI Taxonomy" id="649761"/>
    <lineage>
        <taxon>Bacteria</taxon>
        <taxon>Pseudomonadati</taxon>
        <taxon>Bacteroidota</taxon>
        <taxon>Bacteroidia</taxon>
        <taxon>Bacteroidales</taxon>
        <taxon>Prevotellaceae</taxon>
        <taxon>Prevotella</taxon>
    </lineage>
</organism>